<organism evidence="1">
    <name type="scientific">Wuchereria bancrofti</name>
    <dbReference type="NCBI Taxonomy" id="6293"/>
    <lineage>
        <taxon>Eukaryota</taxon>
        <taxon>Metazoa</taxon>
        <taxon>Ecdysozoa</taxon>
        <taxon>Nematoda</taxon>
        <taxon>Chromadorea</taxon>
        <taxon>Rhabditida</taxon>
        <taxon>Spirurina</taxon>
        <taxon>Spiruromorpha</taxon>
        <taxon>Filarioidea</taxon>
        <taxon>Onchocercidae</taxon>
        <taxon>Wuchereria</taxon>
    </lineage>
</organism>
<name>A0A1I8F041_WUCBA</name>
<proteinExistence type="predicted"/>
<protein>
    <submittedName>
        <fullName evidence="1">Uncharacterized protein</fullName>
    </submittedName>
</protein>
<dbReference type="WBParaSite" id="maker-PairedContig_756-snap-gene-7.22-mRNA-1">
    <property type="protein sequence ID" value="maker-PairedContig_756-snap-gene-7.22-mRNA-1"/>
    <property type="gene ID" value="maker-PairedContig_756-snap-gene-7.22"/>
</dbReference>
<accession>A0A1I8F041</accession>
<reference evidence="1" key="1">
    <citation type="submission" date="2016-11" db="UniProtKB">
        <authorList>
            <consortium name="WormBaseParasite"/>
        </authorList>
    </citation>
    <scope>IDENTIFICATION</scope>
    <source>
        <strain evidence="1">pt0022</strain>
    </source>
</reference>
<dbReference type="AlphaFoldDB" id="A0A1I8F041"/>
<sequence length="93" mass="10746">ANYVQSTEFEEKLISSDLSDHSSSSVSSILHILLQKELIHSFAFVICMLFVKIRIKDQIFEKFATLAVICCLSWMERRAARTHSFFNICLVRC</sequence>
<evidence type="ECO:0000313" key="1">
    <source>
        <dbReference type="WBParaSite" id="maker-PairedContig_756-snap-gene-7.22-mRNA-1"/>
    </source>
</evidence>